<sequence length="99" mass="10379">MVCVPCIIIPALIWLYKNYLAKYLDPVLAPVLGPILKPIYAAIEPYVGKYINPPPAGSSGGTCPVSGKSSSDSDAKCPGESTSSAASPSSPRRRTKKAE</sequence>
<organism evidence="2 3">
    <name type="scientific">Oikopleura dioica</name>
    <name type="common">Tunicate</name>
    <dbReference type="NCBI Taxonomy" id="34765"/>
    <lineage>
        <taxon>Eukaryota</taxon>
        <taxon>Metazoa</taxon>
        <taxon>Chordata</taxon>
        <taxon>Tunicata</taxon>
        <taxon>Appendicularia</taxon>
        <taxon>Copelata</taxon>
        <taxon>Oikopleuridae</taxon>
        <taxon>Oikopleura</taxon>
    </lineage>
</organism>
<dbReference type="Proteomes" id="UP001158576">
    <property type="component" value="Chromosome PAR"/>
</dbReference>
<keyword evidence="3" id="KW-1185">Reference proteome</keyword>
<feature type="compositionally biased region" description="Low complexity" evidence="1">
    <location>
        <begin position="81"/>
        <end position="90"/>
    </location>
</feature>
<evidence type="ECO:0000313" key="2">
    <source>
        <dbReference type="EMBL" id="CAG5091593.1"/>
    </source>
</evidence>
<accession>A0ABN7S6U5</accession>
<proteinExistence type="predicted"/>
<gene>
    <name evidence="2" type="ORF">OKIOD_LOCUS4712</name>
</gene>
<name>A0ABN7S6U5_OIKDI</name>
<reference evidence="2 3" key="1">
    <citation type="submission" date="2021-04" db="EMBL/GenBank/DDBJ databases">
        <authorList>
            <person name="Bliznina A."/>
        </authorList>
    </citation>
    <scope>NUCLEOTIDE SEQUENCE [LARGE SCALE GENOMIC DNA]</scope>
</reference>
<evidence type="ECO:0000313" key="3">
    <source>
        <dbReference type="Proteomes" id="UP001158576"/>
    </source>
</evidence>
<feature type="region of interest" description="Disordered" evidence="1">
    <location>
        <begin position="57"/>
        <end position="99"/>
    </location>
</feature>
<protein>
    <submittedName>
        <fullName evidence="2">Oidioi.mRNA.OKI2018_I69.PAR.g13154.t1.cds</fullName>
    </submittedName>
</protein>
<evidence type="ECO:0000256" key="1">
    <source>
        <dbReference type="SAM" id="MobiDB-lite"/>
    </source>
</evidence>
<dbReference type="Pfam" id="PF14975">
    <property type="entry name" value="DUF4512"/>
    <property type="match status" value="1"/>
</dbReference>
<dbReference type="EMBL" id="OU015568">
    <property type="protein sequence ID" value="CAG5091593.1"/>
    <property type="molecule type" value="Genomic_DNA"/>
</dbReference>
<dbReference type="InterPro" id="IPR026776">
    <property type="entry name" value="UPF0729_C18orf32-like"/>
</dbReference>